<dbReference type="InterPro" id="IPR003660">
    <property type="entry name" value="HAMP_dom"/>
</dbReference>
<protein>
    <recommendedName>
        <fullName evidence="3">histidine kinase</fullName>
        <ecNumber evidence="3">2.7.13.3</ecNumber>
    </recommendedName>
</protein>
<evidence type="ECO:0000256" key="1">
    <source>
        <dbReference type="ARBA" id="ARBA00000085"/>
    </source>
</evidence>
<dbReference type="GO" id="GO:0000155">
    <property type="term" value="F:phosphorelay sensor kinase activity"/>
    <property type="evidence" value="ECO:0007669"/>
    <property type="project" value="InterPro"/>
</dbReference>
<evidence type="ECO:0000256" key="8">
    <source>
        <dbReference type="ARBA" id="ARBA00022989"/>
    </source>
</evidence>
<dbReference type="InterPro" id="IPR050428">
    <property type="entry name" value="TCS_sensor_his_kinase"/>
</dbReference>
<keyword evidence="8 10" id="KW-1133">Transmembrane helix</keyword>
<feature type="transmembrane region" description="Helical" evidence="10">
    <location>
        <begin position="134"/>
        <end position="157"/>
    </location>
</feature>
<evidence type="ECO:0000256" key="9">
    <source>
        <dbReference type="ARBA" id="ARBA00023012"/>
    </source>
</evidence>
<keyword evidence="5" id="KW-0808">Transferase</keyword>
<evidence type="ECO:0000313" key="13">
    <source>
        <dbReference type="EMBL" id="TXI27211.1"/>
    </source>
</evidence>
<dbReference type="PANTHER" id="PTHR45436:SF16">
    <property type="entry name" value="HISTIDINE KINASE"/>
    <property type="match status" value="1"/>
</dbReference>
<dbReference type="PROSITE" id="PS50109">
    <property type="entry name" value="HIS_KIN"/>
    <property type="match status" value="1"/>
</dbReference>
<dbReference type="Gene3D" id="3.30.565.10">
    <property type="entry name" value="Histidine kinase-like ATPase, C-terminal domain"/>
    <property type="match status" value="1"/>
</dbReference>
<name>A0A5C7VPD3_9PROT</name>
<comment type="subcellular location">
    <subcellularLocation>
        <location evidence="2">Membrane</location>
    </subcellularLocation>
</comment>
<comment type="catalytic activity">
    <reaction evidence="1">
        <text>ATP + protein L-histidine = ADP + protein N-phospho-L-histidine.</text>
        <dbReference type="EC" id="2.7.13.3"/>
    </reaction>
</comment>
<dbReference type="PROSITE" id="PS50885">
    <property type="entry name" value="HAMP"/>
    <property type="match status" value="1"/>
</dbReference>
<proteinExistence type="predicted"/>
<dbReference type="GO" id="GO:0005886">
    <property type="term" value="C:plasma membrane"/>
    <property type="evidence" value="ECO:0007669"/>
    <property type="project" value="TreeGrafter"/>
</dbReference>
<dbReference type="CDD" id="cd00082">
    <property type="entry name" value="HisKA"/>
    <property type="match status" value="1"/>
</dbReference>
<keyword evidence="9" id="KW-0902">Two-component regulatory system</keyword>
<evidence type="ECO:0000259" key="11">
    <source>
        <dbReference type="PROSITE" id="PS50109"/>
    </source>
</evidence>
<reference evidence="13 14" key="1">
    <citation type="submission" date="2018-09" db="EMBL/GenBank/DDBJ databases">
        <title>Metagenome Assembled Genomes from an Advanced Water Purification Facility.</title>
        <authorList>
            <person name="Stamps B.W."/>
            <person name="Spear J.R."/>
        </authorList>
    </citation>
    <scope>NUCLEOTIDE SEQUENCE [LARGE SCALE GENOMIC DNA]</scope>
    <source>
        <strain evidence="13">Bin_54_1</strain>
    </source>
</reference>
<feature type="domain" description="Histidine kinase" evidence="11">
    <location>
        <begin position="219"/>
        <end position="419"/>
    </location>
</feature>
<evidence type="ECO:0000256" key="3">
    <source>
        <dbReference type="ARBA" id="ARBA00012438"/>
    </source>
</evidence>
<evidence type="ECO:0000256" key="6">
    <source>
        <dbReference type="ARBA" id="ARBA00022692"/>
    </source>
</evidence>
<dbReference type="InterPro" id="IPR036097">
    <property type="entry name" value="HisK_dim/P_sf"/>
</dbReference>
<evidence type="ECO:0000256" key="7">
    <source>
        <dbReference type="ARBA" id="ARBA00022777"/>
    </source>
</evidence>
<evidence type="ECO:0000313" key="14">
    <source>
        <dbReference type="Proteomes" id="UP000321055"/>
    </source>
</evidence>
<comment type="caution">
    <text evidence="13">The sequence shown here is derived from an EMBL/GenBank/DDBJ whole genome shotgun (WGS) entry which is preliminary data.</text>
</comment>
<dbReference type="EMBL" id="SSFX01000082">
    <property type="protein sequence ID" value="TXI27211.1"/>
    <property type="molecule type" value="Genomic_DNA"/>
</dbReference>
<keyword evidence="6 10" id="KW-0812">Transmembrane</keyword>
<dbReference type="PANTHER" id="PTHR45436">
    <property type="entry name" value="SENSOR HISTIDINE KINASE YKOH"/>
    <property type="match status" value="1"/>
</dbReference>
<dbReference type="SUPFAM" id="SSF55874">
    <property type="entry name" value="ATPase domain of HSP90 chaperone/DNA topoisomerase II/histidine kinase"/>
    <property type="match status" value="1"/>
</dbReference>
<keyword evidence="4" id="KW-0597">Phosphoprotein</keyword>
<dbReference type="Pfam" id="PF02518">
    <property type="entry name" value="HATPase_c"/>
    <property type="match status" value="1"/>
</dbReference>
<dbReference type="SMART" id="SM00387">
    <property type="entry name" value="HATPase_c"/>
    <property type="match status" value="1"/>
</dbReference>
<keyword evidence="10" id="KW-0472">Membrane</keyword>
<dbReference type="SMART" id="SM00388">
    <property type="entry name" value="HisKA"/>
    <property type="match status" value="1"/>
</dbReference>
<evidence type="ECO:0000256" key="10">
    <source>
        <dbReference type="SAM" id="Phobius"/>
    </source>
</evidence>
<evidence type="ECO:0000256" key="2">
    <source>
        <dbReference type="ARBA" id="ARBA00004370"/>
    </source>
</evidence>
<feature type="domain" description="HAMP" evidence="12">
    <location>
        <begin position="158"/>
        <end position="211"/>
    </location>
</feature>
<dbReference type="InterPro" id="IPR003661">
    <property type="entry name" value="HisK_dim/P_dom"/>
</dbReference>
<evidence type="ECO:0000256" key="5">
    <source>
        <dbReference type="ARBA" id="ARBA00022679"/>
    </source>
</evidence>
<dbReference type="Proteomes" id="UP000321055">
    <property type="component" value="Unassembled WGS sequence"/>
</dbReference>
<dbReference type="SUPFAM" id="SSF47384">
    <property type="entry name" value="Homodimeric domain of signal transducing histidine kinase"/>
    <property type="match status" value="1"/>
</dbReference>
<keyword evidence="7 13" id="KW-0418">Kinase</keyword>
<evidence type="ECO:0000256" key="4">
    <source>
        <dbReference type="ARBA" id="ARBA00022553"/>
    </source>
</evidence>
<dbReference type="EC" id="2.7.13.3" evidence="3"/>
<evidence type="ECO:0000259" key="12">
    <source>
        <dbReference type="PROSITE" id="PS50885"/>
    </source>
</evidence>
<organism evidence="13 14">
    <name type="scientific">Nitrosomonas oligotropha</name>
    <dbReference type="NCBI Taxonomy" id="42354"/>
    <lineage>
        <taxon>Bacteria</taxon>
        <taxon>Pseudomonadati</taxon>
        <taxon>Pseudomonadota</taxon>
        <taxon>Betaproteobacteria</taxon>
        <taxon>Nitrosomonadales</taxon>
        <taxon>Nitrosomonadaceae</taxon>
        <taxon>Nitrosomonas</taxon>
    </lineage>
</organism>
<dbReference type="InterPro" id="IPR036890">
    <property type="entry name" value="HATPase_C_sf"/>
</dbReference>
<dbReference type="InterPro" id="IPR005467">
    <property type="entry name" value="His_kinase_dom"/>
</dbReference>
<dbReference type="Pfam" id="PF00512">
    <property type="entry name" value="HisKA"/>
    <property type="match status" value="1"/>
</dbReference>
<sequence length="429" mass="48347">MQKTKRLSRSIILSFLLLGTVITLLLGLSLVAALKTVEINILDEILHAELKRFQQQGNDSQKSGFSHSRSTIVIYSALPDETDTIPEYLRNLPRGIHDVTHNGRDYRVLVEDIGDARYAIKFDDTSIHKRELEFIRLVGLCAFITLLIAFIFGWRMAHYVISPIRRLAYQVMAFKNQPGEVLDLSEFGNDEIGVLAHKLQHYHQQLQQLLSREKEFASNVSHELRTPVTSISMAAEVLATKKDLSAAEHERIQRIQRAAGEMSELIETFLVLAQLHNEPTDIGTHEMEPIVRKVIEQQRVWLGNKPVEVVVEENGRLAVSAPSGILSVLVANLVRNAFRYTERGSVVVTLGPDQLTVTDTGVGIDPVMQAQIFKGYAVYNPNNSDRVRLGLSIVQRICEHYNWTISVESTKGRGSRFTVKGFGSERRQV</sequence>
<dbReference type="Gene3D" id="1.10.287.130">
    <property type="match status" value="1"/>
</dbReference>
<accession>A0A5C7VPD3</accession>
<dbReference type="AlphaFoldDB" id="A0A5C7VPD3"/>
<gene>
    <name evidence="13" type="ORF">E6Q60_10375</name>
</gene>
<dbReference type="InterPro" id="IPR003594">
    <property type="entry name" value="HATPase_dom"/>
</dbReference>
<dbReference type="Gene3D" id="6.10.340.10">
    <property type="match status" value="1"/>
</dbReference>